<dbReference type="CDD" id="cd00590">
    <property type="entry name" value="RRM_SF"/>
    <property type="match status" value="1"/>
</dbReference>
<evidence type="ECO:0000256" key="1">
    <source>
        <dbReference type="PROSITE-ProRule" id="PRU00176"/>
    </source>
</evidence>
<dbReference type="Pfam" id="PF00076">
    <property type="entry name" value="RRM_1"/>
    <property type="match status" value="1"/>
</dbReference>
<feature type="region of interest" description="Disordered" evidence="2">
    <location>
        <begin position="231"/>
        <end position="364"/>
    </location>
</feature>
<dbReference type="PANTHER" id="PTHR47481">
    <property type="match status" value="1"/>
</dbReference>
<dbReference type="InterPro" id="IPR012677">
    <property type="entry name" value="Nucleotide-bd_a/b_plait_sf"/>
</dbReference>
<dbReference type="InterPro" id="IPR036691">
    <property type="entry name" value="Endo/exonu/phosph_ase_sf"/>
</dbReference>
<feature type="domain" description="RRM" evidence="3">
    <location>
        <begin position="435"/>
        <end position="512"/>
    </location>
</feature>
<dbReference type="SMART" id="SM00360">
    <property type="entry name" value="RRM"/>
    <property type="match status" value="1"/>
</dbReference>
<dbReference type="SUPFAM" id="SSF56219">
    <property type="entry name" value="DNase I-like"/>
    <property type="match status" value="1"/>
</dbReference>
<evidence type="ECO:0000313" key="4">
    <source>
        <dbReference type="EMBL" id="KAK9053103.1"/>
    </source>
</evidence>
<feature type="compositionally biased region" description="Pro residues" evidence="2">
    <location>
        <begin position="299"/>
        <end position="324"/>
    </location>
</feature>
<feature type="region of interest" description="Disordered" evidence="2">
    <location>
        <begin position="740"/>
        <end position="776"/>
    </location>
</feature>
<feature type="compositionally biased region" description="Pro residues" evidence="2">
    <location>
        <begin position="333"/>
        <end position="342"/>
    </location>
</feature>
<dbReference type="InterPro" id="IPR035979">
    <property type="entry name" value="RBD_domain_sf"/>
</dbReference>
<feature type="compositionally biased region" description="Low complexity" evidence="2">
    <location>
        <begin position="343"/>
        <end position="352"/>
    </location>
</feature>
<feature type="compositionally biased region" description="Low complexity" evidence="2">
    <location>
        <begin position="246"/>
        <end position="257"/>
    </location>
</feature>
<comment type="caution">
    <text evidence="4">The sequence shown here is derived from an EMBL/GenBank/DDBJ whole genome shotgun (WGS) entry which is preliminary data.</text>
</comment>
<dbReference type="Gene3D" id="3.60.10.10">
    <property type="entry name" value="Endonuclease/exonuclease/phosphatase"/>
    <property type="match status" value="1"/>
</dbReference>
<dbReference type="Proteomes" id="UP001408789">
    <property type="component" value="Unassembled WGS sequence"/>
</dbReference>
<dbReference type="EMBL" id="JBCNJP010000027">
    <property type="protein sequence ID" value="KAK9053103.1"/>
    <property type="molecule type" value="Genomic_DNA"/>
</dbReference>
<dbReference type="Pfam" id="PF14223">
    <property type="entry name" value="Retrotran_gag_2"/>
    <property type="match status" value="1"/>
</dbReference>
<protein>
    <recommendedName>
        <fullName evidence="3">RRM domain-containing protein</fullName>
    </recommendedName>
</protein>
<sequence>MADATAAALLLEEAKSKLTNCYGVNNIHLKVRVLDGTKVTYSTWVKMFQLQVKAYKVSDHIEDVAPPEATDPLHRIWAETDAVILQWIYGTISDEFLGRIIDTDTTARKAWVKLQDIFQNNKGSRAAALEQEFTTLTLASCSSMDAYCQKIHDLAEQLTDVGRTVDEDRKVLQLVRGLPSEYDTVATIINQSQPTWDEARNMLQLELQRIAGRNQNNPPTNQQVLLANTTIRNNSNNPNPSPNQPQQPTTYPNRPTQDPNFTTYNYYPNQNRSQYRGRGGNRNNNRRGGGRNSRNRPNYYPPSYPSPPPYPFYPTPPPPSPYPSQPVTHYQPHYPPPQPNYPRPNSSYNPPQAHFTSANHPPYSGYDAFSPTDLGQAVQGVQLQQPSHTWYMDTGASNHLAANPEREKGIEQERPDNFGEQPWKTVKRRSKGESHNLFISGFSDSTTVGDLWGSNQQLGMVWDIYISKKKRYNNENFGFIRFKNVHDADALTKRLNKFSFKGRRLRANLSVVPRKGDTAGVTGGKGMIHVVASRAVKGHNFTTIGGKTSAIGVWQERSYKQAFPGEALEEICKNKEVGVTHPPQSFGTDFQSKIRRIVIPEEASIYPVSFFGRSLLREANSGESLVNIKEGQDFNRKRITCLIIHGVPLNVRDDITFNAIGTTFGKIVWPSYTSWVSENSVGGEVQILTDYWKSIEEVVSIEVGGSLYTVMVKECPNSWVPVFVEDELYEFQEDVRDGEGVVPVPVDDSGEHRSMGQKLSDGGTRGDPNVISSTDNDSMILGEMDMRHLMEPSRDDTLGLGLVDKPNNTQTTCMCLVNVVDKMGLADKERSNEKDAFCDPILVIPARSDTSKDISSWENEIGVSLPTYRRVCKKNKTDRLESFRAQSKIMRGGGKAVMWGFFSRALSNSSRTKLQGHKIDYTSRNDSEIDEESRHKGRWLVMGDYNAVRSPEGRLGSIFCPYFARDFNEFIVFMGFVDVGLSNIKFTYVSASNGTMSRLDRFLVCHDLLAD</sequence>
<dbReference type="PROSITE" id="PS50102">
    <property type="entry name" value="RRM"/>
    <property type="match status" value="1"/>
</dbReference>
<proteinExistence type="predicted"/>
<evidence type="ECO:0000259" key="3">
    <source>
        <dbReference type="PROSITE" id="PS50102"/>
    </source>
</evidence>
<keyword evidence="5" id="KW-1185">Reference proteome</keyword>
<evidence type="ECO:0000313" key="5">
    <source>
        <dbReference type="Proteomes" id="UP001408789"/>
    </source>
</evidence>
<dbReference type="AlphaFoldDB" id="A0AAP0CD25"/>
<dbReference type="SUPFAM" id="SSF54928">
    <property type="entry name" value="RNA-binding domain, RBD"/>
    <property type="match status" value="1"/>
</dbReference>
<feature type="compositionally biased region" description="Polar residues" evidence="2">
    <location>
        <begin position="258"/>
        <end position="268"/>
    </location>
</feature>
<keyword evidence="1" id="KW-0694">RNA-binding</keyword>
<evidence type="ECO:0000256" key="2">
    <source>
        <dbReference type="SAM" id="MobiDB-lite"/>
    </source>
</evidence>
<name>A0AAP0CD25_9ASTR</name>
<gene>
    <name evidence="4" type="ORF">SSX86_029733</name>
</gene>
<dbReference type="InterPro" id="IPR000504">
    <property type="entry name" value="RRM_dom"/>
</dbReference>
<accession>A0AAP0CD25</accession>
<organism evidence="4 5">
    <name type="scientific">Deinandra increscens subsp. villosa</name>
    <dbReference type="NCBI Taxonomy" id="3103831"/>
    <lineage>
        <taxon>Eukaryota</taxon>
        <taxon>Viridiplantae</taxon>
        <taxon>Streptophyta</taxon>
        <taxon>Embryophyta</taxon>
        <taxon>Tracheophyta</taxon>
        <taxon>Spermatophyta</taxon>
        <taxon>Magnoliopsida</taxon>
        <taxon>eudicotyledons</taxon>
        <taxon>Gunneridae</taxon>
        <taxon>Pentapetalae</taxon>
        <taxon>asterids</taxon>
        <taxon>campanulids</taxon>
        <taxon>Asterales</taxon>
        <taxon>Asteraceae</taxon>
        <taxon>Asteroideae</taxon>
        <taxon>Heliantheae alliance</taxon>
        <taxon>Madieae</taxon>
        <taxon>Madiinae</taxon>
        <taxon>Deinandra</taxon>
    </lineage>
</organism>
<dbReference type="GO" id="GO:0003723">
    <property type="term" value="F:RNA binding"/>
    <property type="evidence" value="ECO:0007669"/>
    <property type="project" value="UniProtKB-UniRule"/>
</dbReference>
<reference evidence="4 5" key="1">
    <citation type="submission" date="2024-04" db="EMBL/GenBank/DDBJ databases">
        <title>The reference genome of an endangered Asteraceae, Deinandra increscens subsp. villosa, native to the Central Coast of California.</title>
        <authorList>
            <person name="Guilliams M."/>
            <person name="Hasenstab-Lehman K."/>
            <person name="Meyer R."/>
            <person name="Mcevoy S."/>
        </authorList>
    </citation>
    <scope>NUCLEOTIDE SEQUENCE [LARGE SCALE GENOMIC DNA]</scope>
    <source>
        <tissue evidence="4">Leaf</tissue>
    </source>
</reference>
<dbReference type="PANTHER" id="PTHR47481:SF40">
    <property type="entry name" value="RETROTRANSPOSON GAG DOMAIN-CONTAINING PROTEIN"/>
    <property type="match status" value="1"/>
</dbReference>
<dbReference type="Gene3D" id="3.30.70.330">
    <property type="match status" value="1"/>
</dbReference>